<feature type="domain" description="SusD-like N-terminal" evidence="8">
    <location>
        <begin position="46"/>
        <end position="244"/>
    </location>
</feature>
<evidence type="ECO:0000256" key="6">
    <source>
        <dbReference type="SAM" id="SignalP"/>
    </source>
</evidence>
<evidence type="ECO:0000313" key="10">
    <source>
        <dbReference type="EMBL" id="OUQ71873.1"/>
    </source>
</evidence>
<dbReference type="Pfam" id="PF07980">
    <property type="entry name" value="SusD_RagB"/>
    <property type="match status" value="1"/>
</dbReference>
<evidence type="ECO:0000256" key="1">
    <source>
        <dbReference type="ARBA" id="ARBA00004442"/>
    </source>
</evidence>
<comment type="subcellular location">
    <subcellularLocation>
        <location evidence="1">Cell outer membrane</location>
    </subcellularLocation>
</comment>
<dbReference type="PROSITE" id="PS51257">
    <property type="entry name" value="PROKAR_LIPOPROTEIN"/>
    <property type="match status" value="1"/>
</dbReference>
<evidence type="ECO:0000259" key="8">
    <source>
        <dbReference type="Pfam" id="PF14322"/>
    </source>
</evidence>
<reference evidence="9 12" key="3">
    <citation type="journal article" date="2019" name="Nat. Med.">
        <title>A library of human gut bacterial isolates paired with longitudinal multiomics data enables mechanistic microbiome research.</title>
        <authorList>
            <person name="Poyet M."/>
            <person name="Groussin M."/>
            <person name="Gibbons S.M."/>
            <person name="Avila-Pacheco J."/>
            <person name="Jiang X."/>
            <person name="Kearney S.M."/>
            <person name="Perrotta A.R."/>
            <person name="Berdy B."/>
            <person name="Zhao S."/>
            <person name="Lieberman T.D."/>
            <person name="Swanson P.K."/>
            <person name="Smith M."/>
            <person name="Roesemann S."/>
            <person name="Alexander J.E."/>
            <person name="Rich S.A."/>
            <person name="Livny J."/>
            <person name="Vlamakis H."/>
            <person name="Clish C."/>
            <person name="Bullock K."/>
            <person name="Deik A."/>
            <person name="Scott J."/>
            <person name="Pierce K.A."/>
            <person name="Xavier R.J."/>
            <person name="Alm E.J."/>
        </authorList>
    </citation>
    <scope>NUCLEOTIDE SEQUENCE [LARGE SCALE GENOMIC DNA]</scope>
    <source>
        <strain evidence="9 12">BIOML-A58</strain>
    </source>
</reference>
<sequence>MKIGSILILSALSSLFLSCEDVLDTKTVNEWDDNKVWKLSDLAQGVLMQAYSAIPNTPNCFDNNFLDAATDNAVTNSYGSGVYKAAIGGITGADNPIGNWDGCYKQMQNIHEFLEKGLRDDLSYDRTNPETDAAIKKRLEGEALFLRAWWGFALLQRYGGRTDEGEALGYPIITHFVTIEEAKQLEKFKRNTYQECVRQILQDCDLAMKKLPATYTGDDAIVGVGNIGRATSMAAAVLKSRVALYSASPAFQSSDTITLNHGSDYSVIDPEGYQKQWEQAALISNAVLQLQDFGKYTPLKANNIADAPTTTPTDFVFRSYFNTNGMEANHFPPFYRGTAHTVPSQNLVDAFPAIDGYPIGESAEYDPDFPYEKRDKRLVLNVYYQGRSFGDNNTNIDVVAGGKDSKEFHPQASRTGYYLAKFMSRKKDMLAPIQKLSAIHYNPLLRKSEVFLNFAEASNEAWGPKVKGPDCQYSAYDVLKMIRHLSGGLPENDAYLEEMSASKEQFRKLVQNERRLELAFENQRYFDMRRWLLPLDESVKGVIVTRDANGTLSYATETVEERKFNDVRFYYLPLPHAELLKNPNLKNNIGWDNN</sequence>
<protein>
    <submittedName>
        <fullName evidence="10">RagB/SusD family nutrient uptake outer membrane protein</fullName>
    </submittedName>
</protein>
<evidence type="ECO:0000256" key="2">
    <source>
        <dbReference type="ARBA" id="ARBA00006275"/>
    </source>
</evidence>
<dbReference type="InterPro" id="IPR012944">
    <property type="entry name" value="SusD_RagB_dom"/>
</dbReference>
<accession>A0A1Y4VR96</accession>
<comment type="similarity">
    <text evidence="2">Belongs to the SusD family.</text>
</comment>
<proteinExistence type="inferred from homology"/>
<keyword evidence="5" id="KW-0998">Cell outer membrane</keyword>
<dbReference type="InterPro" id="IPR011990">
    <property type="entry name" value="TPR-like_helical_dom_sf"/>
</dbReference>
<keyword evidence="3 6" id="KW-0732">Signal</keyword>
<name>A0A1Y4VR96_9BACE</name>
<organism evidence="10 11">
    <name type="scientific">Bacteroides xylanisolvens</name>
    <dbReference type="NCBI Taxonomy" id="371601"/>
    <lineage>
        <taxon>Bacteria</taxon>
        <taxon>Pseudomonadati</taxon>
        <taxon>Bacteroidota</taxon>
        <taxon>Bacteroidia</taxon>
        <taxon>Bacteroidales</taxon>
        <taxon>Bacteroidaceae</taxon>
        <taxon>Bacteroides</taxon>
    </lineage>
</organism>
<keyword evidence="4" id="KW-0472">Membrane</keyword>
<dbReference type="SUPFAM" id="SSF48452">
    <property type="entry name" value="TPR-like"/>
    <property type="match status" value="1"/>
</dbReference>
<evidence type="ECO:0000313" key="9">
    <source>
        <dbReference type="EMBL" id="KAB6148263.1"/>
    </source>
</evidence>
<feature type="chain" id="PRO_5036030679" evidence="6">
    <location>
        <begin position="20"/>
        <end position="594"/>
    </location>
</feature>
<evidence type="ECO:0000313" key="11">
    <source>
        <dbReference type="Proteomes" id="UP000196036"/>
    </source>
</evidence>
<reference evidence="11" key="1">
    <citation type="submission" date="2017-04" db="EMBL/GenBank/DDBJ databases">
        <title>Function of individual gut microbiota members based on whole genome sequencing of pure cultures obtained from chicken caecum.</title>
        <authorList>
            <person name="Medvecky M."/>
            <person name="Cejkova D."/>
            <person name="Polansky O."/>
            <person name="Karasova D."/>
            <person name="Kubasova T."/>
            <person name="Cizek A."/>
            <person name="Rychlik I."/>
        </authorList>
    </citation>
    <scope>NUCLEOTIDE SEQUENCE [LARGE SCALE GENOMIC DNA]</scope>
    <source>
        <strain evidence="11">An109</strain>
    </source>
</reference>
<evidence type="ECO:0000256" key="4">
    <source>
        <dbReference type="ARBA" id="ARBA00023136"/>
    </source>
</evidence>
<feature type="signal peptide" evidence="6">
    <location>
        <begin position="1"/>
        <end position="19"/>
    </location>
</feature>
<evidence type="ECO:0000313" key="12">
    <source>
        <dbReference type="Proteomes" id="UP000434604"/>
    </source>
</evidence>
<dbReference type="EMBL" id="NFLW01000008">
    <property type="protein sequence ID" value="OUQ71873.1"/>
    <property type="molecule type" value="Genomic_DNA"/>
</dbReference>
<dbReference type="Proteomes" id="UP000434604">
    <property type="component" value="Unassembled WGS sequence"/>
</dbReference>
<evidence type="ECO:0000256" key="5">
    <source>
        <dbReference type="ARBA" id="ARBA00023237"/>
    </source>
</evidence>
<dbReference type="EMBL" id="WDED01000010">
    <property type="protein sequence ID" value="KAB6148263.1"/>
    <property type="molecule type" value="Genomic_DNA"/>
</dbReference>
<dbReference type="Pfam" id="PF14322">
    <property type="entry name" value="SusD-like_3"/>
    <property type="match status" value="1"/>
</dbReference>
<evidence type="ECO:0000256" key="3">
    <source>
        <dbReference type="ARBA" id="ARBA00022729"/>
    </source>
</evidence>
<comment type="caution">
    <text evidence="10">The sequence shown here is derived from an EMBL/GenBank/DDBJ whole genome shotgun (WGS) entry which is preliminary data.</text>
</comment>
<evidence type="ECO:0000259" key="7">
    <source>
        <dbReference type="Pfam" id="PF07980"/>
    </source>
</evidence>
<gene>
    <name evidence="10" type="ORF">B5E52_06190</name>
    <name evidence="9" type="ORF">GA398_08380</name>
</gene>
<reference evidence="10" key="2">
    <citation type="journal article" date="2018" name="BMC Genomics">
        <title>Whole genome sequencing and function prediction of 133 gut anaerobes isolated from chicken caecum in pure cultures.</title>
        <authorList>
            <person name="Medvecky M."/>
            <person name="Cejkova D."/>
            <person name="Polansky O."/>
            <person name="Karasova D."/>
            <person name="Kubasova T."/>
            <person name="Cizek A."/>
            <person name="Rychlik I."/>
        </authorList>
    </citation>
    <scope>NUCLEOTIDE SEQUENCE</scope>
    <source>
        <strain evidence="10">An109</strain>
    </source>
</reference>
<dbReference type="GO" id="GO:0009279">
    <property type="term" value="C:cell outer membrane"/>
    <property type="evidence" value="ECO:0007669"/>
    <property type="project" value="UniProtKB-SubCell"/>
</dbReference>
<dbReference type="Proteomes" id="UP000196036">
    <property type="component" value="Unassembled WGS sequence"/>
</dbReference>
<dbReference type="AlphaFoldDB" id="A0A1Y4VR96"/>
<feature type="domain" description="RagB/SusD" evidence="7">
    <location>
        <begin position="332"/>
        <end position="591"/>
    </location>
</feature>
<dbReference type="Gene3D" id="1.25.40.390">
    <property type="match status" value="1"/>
</dbReference>
<dbReference type="InterPro" id="IPR033985">
    <property type="entry name" value="SusD-like_N"/>
</dbReference>
<dbReference type="RefSeq" id="WP_049701183.1">
    <property type="nucleotide sequence ID" value="NZ_JAHOJA010000021.1"/>
</dbReference>